<accession>A0A0A7GFH6</accession>
<feature type="binding site" evidence="5">
    <location>
        <position position="197"/>
    </location>
    <ligand>
        <name>S-adenosyl-L-methionine</name>
        <dbReference type="ChEBI" id="CHEBI:59789"/>
    </ligand>
</feature>
<dbReference type="PROSITE" id="PS51686">
    <property type="entry name" value="SAM_MT_RSMB_NOP"/>
    <property type="match status" value="1"/>
</dbReference>
<dbReference type="SUPFAM" id="SSF53335">
    <property type="entry name" value="S-adenosyl-L-methionine-dependent methyltransferases"/>
    <property type="match status" value="1"/>
</dbReference>
<dbReference type="AlphaFoldDB" id="A0A0A7GFH6"/>
<dbReference type="InterPro" id="IPR011023">
    <property type="entry name" value="Nop2p"/>
</dbReference>
<comment type="similarity">
    <text evidence="5">Belongs to the class I-like SAM-binding methyltransferase superfamily. RsmB/NOP family.</text>
</comment>
<dbReference type="InterPro" id="IPR049560">
    <property type="entry name" value="MeTrfase_RsmB-F_NOP2_cat"/>
</dbReference>
<protein>
    <submittedName>
        <fullName evidence="7">RNA methylase</fullName>
    </submittedName>
</protein>
<dbReference type="Gene3D" id="3.30.70.1170">
    <property type="entry name" value="Sun protein, domain 3"/>
    <property type="match status" value="1"/>
</dbReference>
<dbReference type="Proteomes" id="UP000030624">
    <property type="component" value="Chromosome"/>
</dbReference>
<dbReference type="GO" id="GO:0016428">
    <property type="term" value="F:tRNA (cytidine-5-)-methyltransferase activity"/>
    <property type="evidence" value="ECO:0007669"/>
    <property type="project" value="TreeGrafter"/>
</dbReference>
<dbReference type="PANTHER" id="PTHR22807">
    <property type="entry name" value="NOP2 YEAST -RELATED NOL1/NOP2/FMU SUN DOMAIN-CONTAINING"/>
    <property type="match status" value="1"/>
</dbReference>
<dbReference type="GO" id="GO:0003723">
    <property type="term" value="F:RNA binding"/>
    <property type="evidence" value="ECO:0007669"/>
    <property type="project" value="UniProtKB-UniRule"/>
</dbReference>
<evidence type="ECO:0000256" key="4">
    <source>
        <dbReference type="ARBA" id="ARBA00022884"/>
    </source>
</evidence>
<keyword evidence="2 5" id="KW-0808">Transferase</keyword>
<dbReference type="GO" id="GO:0030488">
    <property type="term" value="P:tRNA methylation"/>
    <property type="evidence" value="ECO:0007669"/>
    <property type="project" value="TreeGrafter"/>
</dbReference>
<evidence type="ECO:0000259" key="6">
    <source>
        <dbReference type="PROSITE" id="PS51686"/>
    </source>
</evidence>
<keyword evidence="4 5" id="KW-0694">RNA-binding</keyword>
<dbReference type="InterPro" id="IPR029063">
    <property type="entry name" value="SAM-dependent_MTases_sf"/>
</dbReference>
<organism evidence="7 8">
    <name type="scientific">Geoglobus acetivorans</name>
    <dbReference type="NCBI Taxonomy" id="565033"/>
    <lineage>
        <taxon>Archaea</taxon>
        <taxon>Methanobacteriati</taxon>
        <taxon>Methanobacteriota</taxon>
        <taxon>Archaeoglobi</taxon>
        <taxon>Archaeoglobales</taxon>
        <taxon>Archaeoglobaceae</taxon>
        <taxon>Geoglobus</taxon>
    </lineage>
</organism>
<dbReference type="Gene3D" id="3.40.50.150">
    <property type="entry name" value="Vaccinia Virus protein VP39"/>
    <property type="match status" value="1"/>
</dbReference>
<evidence type="ECO:0000256" key="2">
    <source>
        <dbReference type="ARBA" id="ARBA00022679"/>
    </source>
</evidence>
<dbReference type="KEGG" id="gac:GACE_1578"/>
<keyword evidence="1 5" id="KW-0489">Methyltransferase</keyword>
<dbReference type="InterPro" id="IPR001678">
    <property type="entry name" value="MeTrfase_RsmB-F_NOP2_dom"/>
</dbReference>
<evidence type="ECO:0000256" key="1">
    <source>
        <dbReference type="ARBA" id="ARBA00022603"/>
    </source>
</evidence>
<dbReference type="InterPro" id="IPR023267">
    <property type="entry name" value="RCMT"/>
</dbReference>
<evidence type="ECO:0000313" key="7">
    <source>
        <dbReference type="EMBL" id="AIY90613.1"/>
    </source>
</evidence>
<sequence length="318" mass="36374">MIFDFPSSDFSRKLSEKYGYDEFIIRRWERFFGREEAEKLVKAMESIPKYIRVNTIKADESGVIRRLEDRGFRLRETDVRFCYEVVEEPYSIGATPEYLMGYYYIMDKSSCIPPLALNPDAGEFVIDFAASPGGKTTMIAQLMDNRDKLLAIEGNRERIPALIDNLHRMGVLNTAVLHMNSAEFYRLGMKADKILLDAPCTGEGIIHKDPSRKISRGMEDIKFCSSLQTRMLESAIKSIGKDGIIVYSTCSLTPEENELVINEILNKYRIHLEEVGYGVPALTKIGNMKLDNELKKARRVYPHIHRCSGFFVAKIVKD</sequence>
<dbReference type="PRINTS" id="PR02008">
    <property type="entry name" value="RCMTFAMILY"/>
</dbReference>
<reference evidence="7 8" key="1">
    <citation type="journal article" date="2015" name="Appl. Environ. Microbiol.">
        <title>The Geoglobus acetivorans genome: Fe(III) reduction, acetate utilization, autotrophic growth, and degradation of aromatic compounds in a hyperthermophilic archaeon.</title>
        <authorList>
            <person name="Mardanov A.V."/>
            <person name="Slododkina G.B."/>
            <person name="Slobodkin A.I."/>
            <person name="Beletsky A.V."/>
            <person name="Gavrilov S.N."/>
            <person name="Kublanov I.V."/>
            <person name="Bonch-Osmolovskaya E.A."/>
            <person name="Skryabin K.G."/>
            <person name="Ravin N.V."/>
        </authorList>
    </citation>
    <scope>NUCLEOTIDE SEQUENCE [LARGE SCALE GENOMIC DNA]</scope>
    <source>
        <strain evidence="7 8">SBH6</strain>
    </source>
</reference>
<name>A0A0A7GFH6_GEOAI</name>
<evidence type="ECO:0000256" key="5">
    <source>
        <dbReference type="PROSITE-ProRule" id="PRU01023"/>
    </source>
</evidence>
<dbReference type="HOGENOM" id="CLU_005316_7_0_2"/>
<dbReference type="EMBL" id="CP009552">
    <property type="protein sequence ID" value="AIY90613.1"/>
    <property type="molecule type" value="Genomic_DNA"/>
</dbReference>
<feature type="binding site" evidence="5">
    <location>
        <position position="153"/>
    </location>
    <ligand>
        <name>S-adenosyl-L-methionine</name>
        <dbReference type="ChEBI" id="CHEBI:59789"/>
    </ligand>
</feature>
<evidence type="ECO:0000256" key="3">
    <source>
        <dbReference type="ARBA" id="ARBA00022691"/>
    </source>
</evidence>
<keyword evidence="3 5" id="KW-0949">S-adenosyl-L-methionine</keyword>
<feature type="active site" description="Nucleophile" evidence="5">
    <location>
        <position position="250"/>
    </location>
</feature>
<proteinExistence type="inferred from homology"/>
<feature type="domain" description="SAM-dependent MTase RsmB/NOP-type" evidence="6">
    <location>
        <begin position="39"/>
        <end position="318"/>
    </location>
</feature>
<gene>
    <name evidence="7" type="ORF">GACE_1578</name>
</gene>
<evidence type="ECO:0000313" key="8">
    <source>
        <dbReference type="Proteomes" id="UP000030624"/>
    </source>
</evidence>
<dbReference type="eggNOG" id="arCOG00973">
    <property type="taxonomic scope" value="Archaea"/>
</dbReference>
<dbReference type="STRING" id="565033.GACE_1578"/>
<dbReference type="NCBIfam" id="TIGR00446">
    <property type="entry name" value="nop2p"/>
    <property type="match status" value="1"/>
</dbReference>
<dbReference type="PANTHER" id="PTHR22807:SF74">
    <property type="entry name" value="TRNA (CYTOSINE(48)-C(5))-METHYLTRANSFERASE"/>
    <property type="match status" value="1"/>
</dbReference>
<dbReference type="Pfam" id="PF01189">
    <property type="entry name" value="Methyltr_RsmB-F"/>
    <property type="match status" value="1"/>
</dbReference>
<comment type="caution">
    <text evidence="5">Lacks conserved residue(s) required for the propagation of feature annotation.</text>
</comment>